<dbReference type="InterPro" id="IPR037459">
    <property type="entry name" value="RhgT-like"/>
</dbReference>
<feature type="domain" description="Sialate O-acetylesterase" evidence="3">
    <location>
        <begin position="533"/>
        <end position="640"/>
    </location>
</feature>
<keyword evidence="1" id="KW-0378">Hydrolase</keyword>
<dbReference type="InterPro" id="IPR036514">
    <property type="entry name" value="SGNH_hydro_sf"/>
</dbReference>
<keyword evidence="6" id="KW-1185">Reference proteome</keyword>
<dbReference type="PANTHER" id="PTHR22901">
    <property type="entry name" value="SIALATE O-ACETYLESTERASE"/>
    <property type="match status" value="1"/>
</dbReference>
<evidence type="ECO:0000259" key="4">
    <source>
        <dbReference type="Pfam" id="PF13472"/>
    </source>
</evidence>
<dbReference type="Pfam" id="PF13472">
    <property type="entry name" value="Lipase_GDSL_2"/>
    <property type="match status" value="1"/>
</dbReference>
<dbReference type="InterPro" id="IPR005181">
    <property type="entry name" value="SASA"/>
</dbReference>
<keyword evidence="2" id="KW-0732">Signal</keyword>
<proteinExistence type="predicted"/>
<feature type="chain" id="PRO_5046569820" evidence="2">
    <location>
        <begin position="21"/>
        <end position="749"/>
    </location>
</feature>
<evidence type="ECO:0000256" key="2">
    <source>
        <dbReference type="SAM" id="SignalP"/>
    </source>
</evidence>
<dbReference type="Pfam" id="PF03629">
    <property type="entry name" value="SASA"/>
    <property type="match status" value="2"/>
</dbReference>
<dbReference type="RefSeq" id="WP_338688342.1">
    <property type="nucleotide sequence ID" value="NZ_AP024702.1"/>
</dbReference>
<feature type="domain" description="Sialate O-acetylesterase" evidence="3">
    <location>
        <begin position="339"/>
        <end position="450"/>
    </location>
</feature>
<dbReference type="CDD" id="cd01821">
    <property type="entry name" value="Rhamnogalacturan_acetylesterase_like"/>
    <property type="match status" value="1"/>
</dbReference>
<sequence length="749" mass="81834">MMKRLLSVLAVFAWAGIASAEGENPTLWIIGDSTVRNSTPGQMGWGDCLGEHFDKSGIEVVNRAIGGRSSRTFRTEGRWDAVMANLREGDYVLMQFGHNDGGEMFAGDRPRASIKGNGEEMETGTVKATGKEEVVRSYGWYLRRYAREARERGATPVILSLIPRNIWKDGRITRNGSDYGLWARQAASQEDVAFIDFNSLLADSYEDLGPDATSDLFCGTDHTHTGPEGAAFNAAKLAAAIRGLDGCPLASHLKPVDLWMPSVFSDHMVLQRDLDIPVWGTAEPGAEVEVTLAGESRVVRAGPKGRWRLRLPPLEAGGPYRMVVSSSATRSFEDVMVGEVWLCSGQSNMDFTVAPTEKRPWSGTANWEKEVAAADSPGIRMFTAEWALHESPQADVAGEWKVCSPQAVGDFSAVAYFFGRDLQDALDVPVGLIACAFGGSTAEAWISDESLRAHPQFEPLLKAYRAKCLQFRDDPEAMRRYGADLERWRKAADDAKAAGRKAPKAPKHPDPVQDQHNPAVLFNGMIAPIVSYGLRGAIWYQGESNVGTREIYGQLQKTLIHDWRSRWSIGDFPFYFVQLAGYREPKTSPAESSLAQLREAQAEALELPNTGMAVAIDLGESADIHPRNKQDVGHRLARLAISETYGVSMVAGGPVMKDAVVADDVVRVRFDRVAGGLMAKSGPLRGFEVAGDDGEFVWATAVIEGESVLVSHPDISDPVHVRYAWADHPQQANLCNSEGLPAAPFRTGR</sequence>
<feature type="domain" description="SGNH hydrolase-type esterase" evidence="4">
    <location>
        <begin position="30"/>
        <end position="230"/>
    </location>
</feature>
<dbReference type="Gene3D" id="3.40.50.1110">
    <property type="entry name" value="SGNH hydrolase"/>
    <property type="match status" value="2"/>
</dbReference>
<dbReference type="InterPro" id="IPR013830">
    <property type="entry name" value="SGNH_hydro"/>
</dbReference>
<accession>A0ABN6GZ96</accession>
<dbReference type="Proteomes" id="UP001374893">
    <property type="component" value="Chromosome"/>
</dbReference>
<evidence type="ECO:0000313" key="6">
    <source>
        <dbReference type="Proteomes" id="UP001374893"/>
    </source>
</evidence>
<gene>
    <name evidence="5" type="ORF">HAHE_05100</name>
</gene>
<evidence type="ECO:0000256" key="1">
    <source>
        <dbReference type="ARBA" id="ARBA00022801"/>
    </source>
</evidence>
<dbReference type="InterPro" id="IPR039329">
    <property type="entry name" value="SIAE"/>
</dbReference>
<protein>
    <submittedName>
        <fullName evidence="5">Rhamnogalacturonan acetylesterase</fullName>
    </submittedName>
</protein>
<dbReference type="EMBL" id="AP024702">
    <property type="protein sequence ID" value="BCX46602.1"/>
    <property type="molecule type" value="Genomic_DNA"/>
</dbReference>
<dbReference type="SUPFAM" id="SSF52266">
    <property type="entry name" value="SGNH hydrolase"/>
    <property type="match status" value="2"/>
</dbReference>
<name>A0ABN6GZ96_9BACT</name>
<feature type="signal peptide" evidence="2">
    <location>
        <begin position="1"/>
        <end position="20"/>
    </location>
</feature>
<evidence type="ECO:0000313" key="5">
    <source>
        <dbReference type="EMBL" id="BCX46602.1"/>
    </source>
</evidence>
<evidence type="ECO:0000259" key="3">
    <source>
        <dbReference type="Pfam" id="PF03629"/>
    </source>
</evidence>
<reference evidence="5 6" key="1">
    <citation type="submission" date="2021-06" db="EMBL/GenBank/DDBJ databases">
        <title>Complete genome of Haloferula helveola possessing various polysaccharide degrading enzymes.</title>
        <authorList>
            <person name="Takami H."/>
            <person name="Huang C."/>
            <person name="Hamasaki K."/>
        </authorList>
    </citation>
    <scope>NUCLEOTIDE SEQUENCE [LARGE SCALE GENOMIC DNA]</scope>
    <source>
        <strain evidence="5 6">CN-1</strain>
    </source>
</reference>
<dbReference type="PANTHER" id="PTHR22901:SF0">
    <property type="entry name" value="SIALATE O-ACETYLESTERASE"/>
    <property type="match status" value="1"/>
</dbReference>
<organism evidence="5 6">
    <name type="scientific">Haloferula helveola</name>
    <dbReference type="NCBI Taxonomy" id="490095"/>
    <lineage>
        <taxon>Bacteria</taxon>
        <taxon>Pseudomonadati</taxon>
        <taxon>Verrucomicrobiota</taxon>
        <taxon>Verrucomicrobiia</taxon>
        <taxon>Verrucomicrobiales</taxon>
        <taxon>Verrucomicrobiaceae</taxon>
        <taxon>Haloferula</taxon>
    </lineage>
</organism>